<proteinExistence type="inferred from homology"/>
<dbReference type="EMBL" id="JANBUO010000225">
    <property type="protein sequence ID" value="KAJ2806104.1"/>
    <property type="molecule type" value="Genomic_DNA"/>
</dbReference>
<accession>A0A9W8LU76</accession>
<comment type="similarity">
    <text evidence="1">Belongs to the ANP1/MMN9/VAN1 family.</text>
</comment>
<organism evidence="2 3">
    <name type="scientific">Coemansia guatemalensis</name>
    <dbReference type="NCBI Taxonomy" id="2761395"/>
    <lineage>
        <taxon>Eukaryota</taxon>
        <taxon>Fungi</taxon>
        <taxon>Fungi incertae sedis</taxon>
        <taxon>Zoopagomycota</taxon>
        <taxon>Kickxellomycotina</taxon>
        <taxon>Kickxellomycetes</taxon>
        <taxon>Kickxellales</taxon>
        <taxon>Kickxellaceae</taxon>
        <taxon>Coemansia</taxon>
    </lineage>
</organism>
<reference evidence="2" key="1">
    <citation type="submission" date="2022-07" db="EMBL/GenBank/DDBJ databases">
        <title>Phylogenomic reconstructions and comparative analyses of Kickxellomycotina fungi.</title>
        <authorList>
            <person name="Reynolds N.K."/>
            <person name="Stajich J.E."/>
            <person name="Barry K."/>
            <person name="Grigoriev I.V."/>
            <person name="Crous P."/>
            <person name="Smith M.E."/>
        </authorList>
    </citation>
    <scope>NUCLEOTIDE SEQUENCE</scope>
    <source>
        <strain evidence="2">NRRL 1565</strain>
    </source>
</reference>
<dbReference type="Pfam" id="PF03452">
    <property type="entry name" value="Anp1"/>
    <property type="match status" value="1"/>
</dbReference>
<dbReference type="Gene3D" id="3.90.550.10">
    <property type="entry name" value="Spore Coat Polysaccharide Biosynthesis Protein SpsA, Chain A"/>
    <property type="match status" value="1"/>
</dbReference>
<dbReference type="SUPFAM" id="SSF53448">
    <property type="entry name" value="Nucleotide-diphospho-sugar transferases"/>
    <property type="match status" value="1"/>
</dbReference>
<dbReference type="PANTHER" id="PTHR43083:SF6">
    <property type="entry name" value="MANNAN POLYMERASE COMPLEXES SUBUNIT MNN9"/>
    <property type="match status" value="1"/>
</dbReference>
<comment type="caution">
    <text evidence="2">The sequence shown here is derived from an EMBL/GenBank/DDBJ whole genome shotgun (WGS) entry which is preliminary data.</text>
</comment>
<dbReference type="PANTHER" id="PTHR43083">
    <property type="entry name" value="MANNAN POLYMERASE II"/>
    <property type="match status" value="1"/>
</dbReference>
<protein>
    <submittedName>
        <fullName evidence="2">Mannan polymerase II complex anp1 subunit</fullName>
    </submittedName>
</protein>
<keyword evidence="3" id="KW-1185">Reference proteome</keyword>
<name>A0A9W8LU76_9FUNG</name>
<evidence type="ECO:0000256" key="1">
    <source>
        <dbReference type="ARBA" id="ARBA00037964"/>
    </source>
</evidence>
<dbReference type="Proteomes" id="UP001140094">
    <property type="component" value="Unassembled WGS sequence"/>
</dbReference>
<sequence length="337" mass="39258">MEAAEGILEQINIYVKTKQIPMPIKVLGKTTTDVDSVSSEKLDEIRKILAKNTELREITSEPDPDSVLILTPIKDGAEYLDRYFSLIDRLDYPRSNISIAFLVSDSIDKTQQILLQKQKQYQQDGPEEKRFNRFEIYRQDFFYILSHRQRHDFKMQRERRTVMARARNYLWTRALKDEQWVLWIDGDLEEYPPTIIKDLMAYDKDIIVPACMENRTKAGGPIRHTLYDHNAWQETDASRKMLAGLKDTDFLAEDTKYIKTGRKYMSMFKNEEIVPLDGIGGTFTLIKSHVHRSGIVFPTWLVEHEVETEGFAKLAKLNGFGVYGLPSYHVIHVRSET</sequence>
<dbReference type="AlphaFoldDB" id="A0A9W8LU76"/>
<dbReference type="InterPro" id="IPR029044">
    <property type="entry name" value="Nucleotide-diphossugar_trans"/>
</dbReference>
<evidence type="ECO:0000313" key="3">
    <source>
        <dbReference type="Proteomes" id="UP001140094"/>
    </source>
</evidence>
<dbReference type="OrthoDB" id="2405412at2759"/>
<gene>
    <name evidence="2" type="primary">ANP1_1</name>
    <name evidence="2" type="ORF">H4R20_001814</name>
</gene>
<evidence type="ECO:0000313" key="2">
    <source>
        <dbReference type="EMBL" id="KAJ2806104.1"/>
    </source>
</evidence>
<dbReference type="InterPro" id="IPR052086">
    <property type="entry name" value="Mannan_Polymerase_Subunit"/>
</dbReference>